<sequence>MDSDRRRDSRSWDWDSPQCRAQLDEIFFRRHDYIQAGAPEHREFWSFFDRFQRFKTKKDMSGPGDQGGGGDWRKPGTAKVDLGLPREYDARYRINVSVVTGDVEERLGKSEQRGRQRSSGPGSQEVSDCRLALLHFLDFSQRQSFGKLAKLRREQKNLPIFQYRDRIVDTVRRHPVVVVAGDTGCGKSTQVPQYLLSAGFAHIACTQPRRIACISLAKRVSLESLNQYGSKVGYQIRFETTRTPATKLLFLTEGLLLRQIQQDKSLSQYQVLIVDEVHERHLHCDFLLGVLRSLLSEHSDLRLILMSATINIKLFSDYFNSAPVLQVPGRLFPIQVIYQPIPTEEQPSRSEKLDPRPYLRILQGIDQRYPPEERGDLLLFLSGVAEISAIQEACQVYATHTRRWIVLPLHSTLSLAQQDKVFDIAPPAVRKCIISTNIAETSVTIDGVRFVVDSGKVKEMSFDPKAKMQRLQEFWISRASSEQRKGRAGRTGPGVCYRLYAESDYDNFAPYPVPEIHRVALDSLILQMKSMCLGDPLSFVFIDPPPAASIQTAVTYLKEQGALDSRGELTSIGSLLAQLPVDVVIGKMLVLGSLFKLVDPVLTVAAALSVQSPFLRSAQHNPDCGTARQPLQSNHGDPFTLLNTFNAWVEVKGERGGGSRKWCRRRGLEEQRLYEMVNLRRQFKELLRSHGLLESESSTPSGGDRGQRRQRLTERRKLHQLKRDHEQQESGKRKVLRMDEGQDGEFSSGSDTEEAGKGKKDKAGTGQDLDIQDVKFKLRHNVSELQNAASVSQDMSSRQQALLKLLLCRGLYPQLALPDEHNSTRKDSDQVFHTRNKQGVVIHPTSVFASDPEVLQVPEDDSGEMGPDRRDSSRHQLLAFVTLLETNKPYLSNCVRVPALQALLLVANSVDSNADCTRLVVDGWLEVELREPEEAMKVFSTALTLRAEWERLLLVQLGQSTMGGPEVQGVSRKVLEKLSEGLVRFLLYTEVTYSLRRLTAFQTQNLYIGPRPQSDHHEATDVNPLFPGVEAKPHPIKGGLRVTSFFNYNCLADSRDLYSECLRTFWSCPNCDLYMPLTPLERMQHEASCRPAGEERQPEEEAEGGKAVSSSMSSLTRVYHCDVCDEDLTLTSTEILKHKRQHMYSAK</sequence>
<dbReference type="GO" id="GO:0016787">
    <property type="term" value="F:hydrolase activity"/>
    <property type="evidence" value="ECO:0007669"/>
    <property type="project" value="UniProtKB-KW"/>
</dbReference>
<dbReference type="Pfam" id="PF07717">
    <property type="entry name" value="OB_NTP_bind"/>
    <property type="match status" value="1"/>
</dbReference>
<dbReference type="GO" id="GO:0005524">
    <property type="term" value="F:ATP binding"/>
    <property type="evidence" value="ECO:0007669"/>
    <property type="project" value="UniProtKB-KW"/>
</dbReference>
<dbReference type="GeneTree" id="ENSGT00940000158721"/>
<feature type="compositionally biased region" description="Basic and acidic residues" evidence="5">
    <location>
        <begin position="105"/>
        <end position="114"/>
    </location>
</feature>
<feature type="compositionally biased region" description="Basic and acidic residues" evidence="5">
    <location>
        <begin position="754"/>
        <end position="763"/>
    </location>
</feature>
<dbReference type="PROSITE" id="PS51194">
    <property type="entry name" value="HELICASE_CTER"/>
    <property type="match status" value="1"/>
</dbReference>
<feature type="region of interest" description="Disordered" evidence="5">
    <location>
        <begin position="57"/>
        <end position="78"/>
    </location>
</feature>
<dbReference type="CTD" id="9704"/>
<evidence type="ECO:0000313" key="8">
    <source>
        <dbReference type="Ensembl" id="ENSGACP00000017306.2"/>
    </source>
</evidence>
<evidence type="ECO:0000256" key="3">
    <source>
        <dbReference type="ARBA" id="ARBA00022806"/>
    </source>
</evidence>
<reference evidence="8 9" key="1">
    <citation type="journal article" date="2021" name="G3 (Bethesda)">
        <title>Improved contiguity of the threespine stickleback genome using long-read sequencing.</title>
        <authorList>
            <person name="Nath S."/>
            <person name="Shaw D.E."/>
            <person name="White M.A."/>
        </authorList>
    </citation>
    <scope>NUCLEOTIDE SEQUENCE [LARGE SCALE GENOMIC DNA]</scope>
    <source>
        <strain evidence="8 9">Lake Benthic</strain>
    </source>
</reference>
<keyword evidence="4" id="KW-0067">ATP-binding</keyword>
<protein>
    <submittedName>
        <fullName evidence="8">DEAH (Asp-Glu-Ala-His) box polypeptide 34</fullName>
    </submittedName>
</protein>
<dbReference type="SUPFAM" id="SSF52540">
    <property type="entry name" value="P-loop containing nucleoside triphosphate hydrolases"/>
    <property type="match status" value="1"/>
</dbReference>
<dbReference type="CDD" id="cd18791">
    <property type="entry name" value="SF2_C_RHA"/>
    <property type="match status" value="1"/>
</dbReference>
<dbReference type="PANTHER" id="PTHR18934:SF221">
    <property type="entry name" value="ATP-DEPENDENT RNA HELICASE DHX34-RELATED"/>
    <property type="match status" value="1"/>
</dbReference>
<feature type="domain" description="Helicase ATP-binding" evidence="6">
    <location>
        <begin position="168"/>
        <end position="328"/>
    </location>
</feature>
<dbReference type="InterPro" id="IPR007502">
    <property type="entry name" value="Helicase-assoc_dom"/>
</dbReference>
<dbReference type="GO" id="GO:0003723">
    <property type="term" value="F:RNA binding"/>
    <property type="evidence" value="ECO:0007669"/>
    <property type="project" value="TreeGrafter"/>
</dbReference>
<dbReference type="FunFam" id="1.20.120.1080:FF:000013">
    <property type="entry name" value="ATP-dependent RNA helicase DHX34"/>
    <property type="match status" value="1"/>
</dbReference>
<dbReference type="InterPro" id="IPR001650">
    <property type="entry name" value="Helicase_C-like"/>
</dbReference>
<dbReference type="GO" id="GO:2000623">
    <property type="term" value="P:negative regulation of nuclear-transcribed mRNA catabolic process, nonsense-mediated decay"/>
    <property type="evidence" value="ECO:0007669"/>
    <property type="project" value="Ensembl"/>
</dbReference>
<reference evidence="8" key="2">
    <citation type="submission" date="2025-08" db="UniProtKB">
        <authorList>
            <consortium name="Ensembl"/>
        </authorList>
    </citation>
    <scope>IDENTIFICATION</scope>
</reference>
<evidence type="ECO:0000256" key="5">
    <source>
        <dbReference type="SAM" id="MobiDB-lite"/>
    </source>
</evidence>
<dbReference type="Pfam" id="PF21010">
    <property type="entry name" value="HA2_C"/>
    <property type="match status" value="1"/>
</dbReference>
<evidence type="ECO:0000259" key="7">
    <source>
        <dbReference type="PROSITE" id="PS51194"/>
    </source>
</evidence>
<reference evidence="8" key="3">
    <citation type="submission" date="2025-09" db="UniProtKB">
        <authorList>
            <consortium name="Ensembl"/>
        </authorList>
    </citation>
    <scope>IDENTIFICATION</scope>
</reference>
<dbReference type="Pfam" id="PF24485">
    <property type="entry name" value="zf-C2H2_DHX34"/>
    <property type="match status" value="1"/>
</dbReference>
<dbReference type="InterPro" id="IPR011709">
    <property type="entry name" value="DEAD-box_helicase_OB_fold"/>
</dbReference>
<dbReference type="Pfam" id="PF04408">
    <property type="entry name" value="WHD_HA2"/>
    <property type="match status" value="1"/>
</dbReference>
<dbReference type="Pfam" id="PF00270">
    <property type="entry name" value="DEAD"/>
    <property type="match status" value="1"/>
</dbReference>
<evidence type="ECO:0000259" key="6">
    <source>
        <dbReference type="PROSITE" id="PS51192"/>
    </source>
</evidence>
<dbReference type="GeneID" id="120819837"/>
<dbReference type="FunFam" id="3.40.50.300:FF:000540">
    <property type="entry name" value="probable ATP-dependent RNA helicase DHX34"/>
    <property type="match status" value="1"/>
</dbReference>
<dbReference type="InterPro" id="IPR014001">
    <property type="entry name" value="Helicase_ATP-bd"/>
</dbReference>
<dbReference type="GO" id="GO:0004386">
    <property type="term" value="F:helicase activity"/>
    <property type="evidence" value="ECO:0007669"/>
    <property type="project" value="UniProtKB-KW"/>
</dbReference>
<evidence type="ECO:0000256" key="4">
    <source>
        <dbReference type="ARBA" id="ARBA00022840"/>
    </source>
</evidence>
<dbReference type="SMART" id="SM00487">
    <property type="entry name" value="DEXDc"/>
    <property type="match status" value="1"/>
</dbReference>
<dbReference type="InterPro" id="IPR056382">
    <property type="entry name" value="DHX34_Znf-C2H2"/>
</dbReference>
<dbReference type="PANTHER" id="PTHR18934">
    <property type="entry name" value="ATP-DEPENDENT RNA HELICASE"/>
    <property type="match status" value="1"/>
</dbReference>
<dbReference type="PROSITE" id="PS51192">
    <property type="entry name" value="HELICASE_ATP_BIND_1"/>
    <property type="match status" value="1"/>
</dbReference>
<feature type="region of interest" description="Disordered" evidence="5">
    <location>
        <begin position="691"/>
        <end position="768"/>
    </location>
</feature>
<proteinExistence type="predicted"/>
<dbReference type="KEGG" id="gat:120819837"/>
<dbReference type="Bgee" id="ENSGACG00000013085">
    <property type="expression patterns" value="Expressed in muscle tissue and 12 other cell types or tissues"/>
</dbReference>
<organism evidence="8 9">
    <name type="scientific">Gasterosteus aculeatus aculeatus</name>
    <name type="common">three-spined stickleback</name>
    <dbReference type="NCBI Taxonomy" id="481459"/>
    <lineage>
        <taxon>Eukaryota</taxon>
        <taxon>Metazoa</taxon>
        <taxon>Chordata</taxon>
        <taxon>Craniata</taxon>
        <taxon>Vertebrata</taxon>
        <taxon>Euteleostomi</taxon>
        <taxon>Actinopterygii</taxon>
        <taxon>Neopterygii</taxon>
        <taxon>Teleostei</taxon>
        <taxon>Neoteleostei</taxon>
        <taxon>Acanthomorphata</taxon>
        <taxon>Eupercaria</taxon>
        <taxon>Perciformes</taxon>
        <taxon>Cottioidei</taxon>
        <taxon>Gasterosteales</taxon>
        <taxon>Gasterosteidae</taxon>
        <taxon>Gasterosteus</taxon>
    </lineage>
</organism>
<keyword evidence="2" id="KW-0378">Hydrolase</keyword>
<dbReference type="Proteomes" id="UP000007635">
    <property type="component" value="Chromosome I"/>
</dbReference>
<feature type="domain" description="Helicase C-terminal" evidence="7">
    <location>
        <begin position="364"/>
        <end position="532"/>
    </location>
</feature>
<keyword evidence="3" id="KW-0347">Helicase</keyword>
<dbReference type="GO" id="GO:0043009">
    <property type="term" value="P:chordate embryonic development"/>
    <property type="evidence" value="ECO:0007669"/>
    <property type="project" value="Ensembl"/>
</dbReference>
<feature type="compositionally biased region" description="Basic and acidic residues" evidence="5">
    <location>
        <begin position="1086"/>
        <end position="1096"/>
    </location>
</feature>
<dbReference type="AlphaFoldDB" id="G3PI79"/>
<dbReference type="FunFam" id="3.40.50.300:FF:000725">
    <property type="entry name" value="probable ATP-dependent RNA helicase DHX34"/>
    <property type="match status" value="1"/>
</dbReference>
<evidence type="ECO:0000313" key="9">
    <source>
        <dbReference type="Proteomes" id="UP000007635"/>
    </source>
</evidence>
<dbReference type="CDD" id="cd17979">
    <property type="entry name" value="DEXHc_DHX34"/>
    <property type="match status" value="1"/>
</dbReference>
<dbReference type="SMART" id="SM00490">
    <property type="entry name" value="HELICc"/>
    <property type="match status" value="1"/>
</dbReference>
<feature type="region of interest" description="Disordered" evidence="5">
    <location>
        <begin position="105"/>
        <end position="125"/>
    </location>
</feature>
<dbReference type="GO" id="GO:0000184">
    <property type="term" value="P:nuclear-transcribed mRNA catabolic process, nonsense-mediated decay"/>
    <property type="evidence" value="ECO:0007669"/>
    <property type="project" value="Ensembl"/>
</dbReference>
<feature type="region of interest" description="Disordered" evidence="5">
    <location>
        <begin position="1086"/>
        <end position="1110"/>
    </location>
</feature>
<name>G3PI79_GASAC</name>
<dbReference type="InterPro" id="IPR011545">
    <property type="entry name" value="DEAD/DEAH_box_helicase_dom"/>
</dbReference>
<keyword evidence="9" id="KW-1185">Reference proteome</keyword>
<dbReference type="SMART" id="SM00847">
    <property type="entry name" value="HA2"/>
    <property type="match status" value="1"/>
</dbReference>
<dbReference type="RefSeq" id="XP_040033516.1">
    <property type="nucleotide sequence ID" value="XM_040177582.1"/>
</dbReference>
<feature type="compositionally biased region" description="Basic and acidic residues" evidence="5">
    <location>
        <begin position="705"/>
        <end position="740"/>
    </location>
</feature>
<evidence type="ECO:0000256" key="1">
    <source>
        <dbReference type="ARBA" id="ARBA00022741"/>
    </source>
</evidence>
<keyword evidence="1" id="KW-0547">Nucleotide-binding</keyword>
<dbReference type="Gene3D" id="3.40.50.300">
    <property type="entry name" value="P-loop containing nucleotide triphosphate hydrolases"/>
    <property type="match status" value="2"/>
</dbReference>
<dbReference type="Gene3D" id="1.20.120.1080">
    <property type="match status" value="1"/>
</dbReference>
<dbReference type="Pfam" id="PF00271">
    <property type="entry name" value="Helicase_C"/>
    <property type="match status" value="1"/>
</dbReference>
<dbReference type="InterPro" id="IPR048333">
    <property type="entry name" value="HA2_WH"/>
</dbReference>
<accession>G3PI79</accession>
<dbReference type="Ensembl" id="ENSGACT00000017340.2">
    <property type="protein sequence ID" value="ENSGACP00000017306.2"/>
    <property type="gene ID" value="ENSGACG00000013085.2"/>
</dbReference>
<dbReference type="InterPro" id="IPR027417">
    <property type="entry name" value="P-loop_NTPase"/>
</dbReference>
<evidence type="ECO:0000256" key="2">
    <source>
        <dbReference type="ARBA" id="ARBA00022801"/>
    </source>
</evidence>